<feature type="domain" description="HTH araC/xylS-type" evidence="4">
    <location>
        <begin position="161"/>
        <end position="259"/>
    </location>
</feature>
<dbReference type="Pfam" id="PF12833">
    <property type="entry name" value="HTH_18"/>
    <property type="match status" value="1"/>
</dbReference>
<keyword evidence="3" id="KW-0804">Transcription</keyword>
<dbReference type="PANTHER" id="PTHR43280:SF2">
    <property type="entry name" value="HTH-TYPE TRANSCRIPTIONAL REGULATOR EXSA"/>
    <property type="match status" value="1"/>
</dbReference>
<comment type="caution">
    <text evidence="5">The sequence shown here is derived from an EMBL/GenBank/DDBJ whole genome shotgun (WGS) entry which is preliminary data.</text>
</comment>
<evidence type="ECO:0000256" key="1">
    <source>
        <dbReference type="ARBA" id="ARBA00023015"/>
    </source>
</evidence>
<dbReference type="InterPro" id="IPR018062">
    <property type="entry name" value="HTH_AraC-typ_CS"/>
</dbReference>
<keyword evidence="6" id="KW-1185">Reference proteome</keyword>
<dbReference type="InterPro" id="IPR009057">
    <property type="entry name" value="Homeodomain-like_sf"/>
</dbReference>
<keyword evidence="2" id="KW-0238">DNA-binding</keyword>
<proteinExistence type="predicted"/>
<evidence type="ECO:0000313" key="6">
    <source>
        <dbReference type="Proteomes" id="UP001596258"/>
    </source>
</evidence>
<dbReference type="PROSITE" id="PS01124">
    <property type="entry name" value="HTH_ARAC_FAMILY_2"/>
    <property type="match status" value="1"/>
</dbReference>
<dbReference type="InterPro" id="IPR018060">
    <property type="entry name" value="HTH_AraC"/>
</dbReference>
<dbReference type="EMBL" id="JBHSSO010000070">
    <property type="protein sequence ID" value="MFC6290749.1"/>
    <property type="molecule type" value="Genomic_DNA"/>
</dbReference>
<dbReference type="Proteomes" id="UP001596258">
    <property type="component" value="Unassembled WGS sequence"/>
</dbReference>
<dbReference type="InterPro" id="IPR020449">
    <property type="entry name" value="Tscrpt_reg_AraC-type_HTH"/>
</dbReference>
<sequence>MPISVPDKIDYTELSESIQVFSKISQIDTSFYDFSDTLLKDGNIYHGLSDIQHNLDLKDSATITLFPVIAKDNIIGFVICDATSASQERVNLSKTYIESIANSTLGELINAHIEILNPLSAQNISQMRQFAMLFKPTLARITPSVAIKQPQRSAGGPSNIDKILTYVQNNIRTPISLESLSQNVFLSPSYLSRIFKKYMHINFIDYVNYQKVALACKYLMTTRNKVSVISRQVGYSRNSYFSKAFKKATGMSPLAYRRNHYVVQKVHTIPRDLSWREDDTIFDISRRYFKKIKADFAIQSADGAPYVNQIGNLTDSGSRGWVFTVDCQQSTHPADAVIDTDTAVIQWLYTTRF</sequence>
<evidence type="ECO:0000256" key="3">
    <source>
        <dbReference type="ARBA" id="ARBA00023163"/>
    </source>
</evidence>
<dbReference type="PANTHER" id="PTHR43280">
    <property type="entry name" value="ARAC-FAMILY TRANSCRIPTIONAL REGULATOR"/>
    <property type="match status" value="1"/>
</dbReference>
<accession>A0ABW1UAY9</accession>
<keyword evidence="1" id="KW-0805">Transcription regulation</keyword>
<evidence type="ECO:0000259" key="4">
    <source>
        <dbReference type="PROSITE" id="PS01124"/>
    </source>
</evidence>
<dbReference type="PRINTS" id="PR00032">
    <property type="entry name" value="HTHARAC"/>
</dbReference>
<protein>
    <submittedName>
        <fullName evidence="5">Helix-turn-helix domain-containing protein</fullName>
    </submittedName>
</protein>
<organism evidence="5 6">
    <name type="scientific">Levilactobacillus angrenensis</name>
    <dbReference type="NCBI Taxonomy" id="2486020"/>
    <lineage>
        <taxon>Bacteria</taxon>
        <taxon>Bacillati</taxon>
        <taxon>Bacillota</taxon>
        <taxon>Bacilli</taxon>
        <taxon>Lactobacillales</taxon>
        <taxon>Lactobacillaceae</taxon>
        <taxon>Levilactobacillus</taxon>
    </lineage>
</organism>
<gene>
    <name evidence="5" type="ORF">ACFP1M_11250</name>
</gene>
<dbReference type="RefSeq" id="WP_125575078.1">
    <property type="nucleotide sequence ID" value="NZ_JBHSSO010000070.1"/>
</dbReference>
<evidence type="ECO:0000313" key="5">
    <source>
        <dbReference type="EMBL" id="MFC6290749.1"/>
    </source>
</evidence>
<name>A0ABW1UAY9_9LACO</name>
<dbReference type="SUPFAM" id="SSF46689">
    <property type="entry name" value="Homeodomain-like"/>
    <property type="match status" value="2"/>
</dbReference>
<dbReference type="PROSITE" id="PS00041">
    <property type="entry name" value="HTH_ARAC_FAMILY_1"/>
    <property type="match status" value="1"/>
</dbReference>
<dbReference type="Gene3D" id="1.10.10.60">
    <property type="entry name" value="Homeodomain-like"/>
    <property type="match status" value="2"/>
</dbReference>
<evidence type="ECO:0000256" key="2">
    <source>
        <dbReference type="ARBA" id="ARBA00023125"/>
    </source>
</evidence>
<reference evidence="6" key="1">
    <citation type="journal article" date="2019" name="Int. J. Syst. Evol. Microbiol.">
        <title>The Global Catalogue of Microorganisms (GCM) 10K type strain sequencing project: providing services to taxonomists for standard genome sequencing and annotation.</title>
        <authorList>
            <consortium name="The Broad Institute Genomics Platform"/>
            <consortium name="The Broad Institute Genome Sequencing Center for Infectious Disease"/>
            <person name="Wu L."/>
            <person name="Ma J."/>
        </authorList>
    </citation>
    <scope>NUCLEOTIDE SEQUENCE [LARGE SCALE GENOMIC DNA]</scope>
    <source>
        <strain evidence="6">CCM 8893</strain>
    </source>
</reference>
<dbReference type="SMART" id="SM00342">
    <property type="entry name" value="HTH_ARAC"/>
    <property type="match status" value="1"/>
</dbReference>